<evidence type="ECO:0000256" key="1">
    <source>
        <dbReference type="ARBA" id="ARBA00022450"/>
    </source>
</evidence>
<dbReference type="Pfam" id="PF23562">
    <property type="entry name" value="AMP-binding_C_3"/>
    <property type="match status" value="1"/>
</dbReference>
<dbReference type="OrthoDB" id="429813at2759"/>
<keyword evidence="1" id="KW-0596">Phosphopantetheine</keyword>
<organism evidence="6 7">
    <name type="scientific">Letharia columbiana</name>
    <dbReference type="NCBI Taxonomy" id="112416"/>
    <lineage>
        <taxon>Eukaryota</taxon>
        <taxon>Fungi</taxon>
        <taxon>Dikarya</taxon>
        <taxon>Ascomycota</taxon>
        <taxon>Pezizomycotina</taxon>
        <taxon>Lecanoromycetes</taxon>
        <taxon>OSLEUM clade</taxon>
        <taxon>Lecanoromycetidae</taxon>
        <taxon>Lecanorales</taxon>
        <taxon>Lecanorineae</taxon>
        <taxon>Parmeliaceae</taxon>
        <taxon>Letharia</taxon>
    </lineage>
</organism>
<dbReference type="RefSeq" id="XP_037170081.1">
    <property type="nucleotide sequence ID" value="XM_037303434.1"/>
</dbReference>
<gene>
    <name evidence="6" type="ORF">HO173_001495</name>
</gene>
<dbReference type="Gene3D" id="3.40.50.12780">
    <property type="entry name" value="N-terminal domain of ligase-like"/>
    <property type="match status" value="1"/>
</dbReference>
<dbReference type="Proteomes" id="UP000578531">
    <property type="component" value="Unassembled WGS sequence"/>
</dbReference>
<dbReference type="InterPro" id="IPR013120">
    <property type="entry name" value="FAR_NAD-bd"/>
</dbReference>
<dbReference type="Gene3D" id="1.10.1200.10">
    <property type="entry name" value="ACP-like"/>
    <property type="match status" value="1"/>
</dbReference>
<keyword evidence="7" id="KW-1185">Reference proteome</keyword>
<dbReference type="InterPro" id="IPR051414">
    <property type="entry name" value="Adenylate-forming_Reductase"/>
</dbReference>
<evidence type="ECO:0000313" key="7">
    <source>
        <dbReference type="Proteomes" id="UP000578531"/>
    </source>
</evidence>
<proteinExistence type="predicted"/>
<feature type="domain" description="AMP-dependent synthetase/ligase" evidence="3">
    <location>
        <begin position="20"/>
        <end position="343"/>
    </location>
</feature>
<dbReference type="InterPro" id="IPR000873">
    <property type="entry name" value="AMP-dep_synth/lig_dom"/>
</dbReference>
<dbReference type="InterPro" id="IPR036291">
    <property type="entry name" value="NAD(P)-bd_dom_sf"/>
</dbReference>
<feature type="domain" description="Carrier" evidence="4">
    <location>
        <begin position="563"/>
        <end position="626"/>
    </location>
</feature>
<dbReference type="SUPFAM" id="SSF56801">
    <property type="entry name" value="Acetyl-CoA synthetase-like"/>
    <property type="match status" value="1"/>
</dbReference>
<name>A0A8H6G5F0_9LECA</name>
<dbReference type="Pfam" id="PF00550">
    <property type="entry name" value="PP-binding"/>
    <property type="match status" value="1"/>
</dbReference>
<dbReference type="InterPro" id="IPR009081">
    <property type="entry name" value="PP-bd_ACP"/>
</dbReference>
<evidence type="ECO:0000256" key="2">
    <source>
        <dbReference type="ARBA" id="ARBA00022553"/>
    </source>
</evidence>
<comment type="caution">
    <text evidence="6">The sequence shown here is derived from an EMBL/GenBank/DDBJ whole genome shotgun (WGS) entry which is preliminary data.</text>
</comment>
<dbReference type="PANTHER" id="PTHR43439">
    <property type="entry name" value="PHENYLACETATE-COENZYME A LIGASE"/>
    <property type="match status" value="1"/>
</dbReference>
<dbReference type="SUPFAM" id="SSF47336">
    <property type="entry name" value="ACP-like"/>
    <property type="match status" value="1"/>
</dbReference>
<sequence length="1053" mass="117226">METNPRYGQRLIASRIEELAQHEPKRVWLSIPSSRPSDGFKDVTWETGANAIDRAAWWIESTLGKGDGQSTVAYIGPQDMRYLILLVAAIKAGYILFLTSPRNSIEDHVHLFKETNCQIILHASTTTIDEILHRFPMHAATVPEIDVWLDAVPVPKYLYNVKYEEVAEMPYVIFHTSSSTGRPKPIYLPHSTAAQPDNAQLIPSRDGRRTMFAHLKHNCQRLLCPFPLFHAAGVGNCLAAAAYLPLTVVLAPADRIPNAGLIDELLDHGNVDMALLPPSLLEDMSQSQASLERLGKLEGVFYGGGPISDEPGERLSKKVTLHNWLGSTETGTVHSYVTDGDAWKYFYFDPVHNGIEWRPTPEDDVYEMVIVRDPKLERFQFVFKVFPQLQEFSPKDLYKKHPTKPHHWRHIGRVDDILVFSNGEKLMPRVTEDLLSAHPAVRSALIVGHGRFNAAAILEPNEIPKSRQGVESLLDDVWKTVMESNKTAPTHGMLSKSHLMIVSPDKPFLRAGKGTIRRGATIDEYAEEINKLYAEAESGARDISVKISVHNYSALVDSLRLAILQISDLRLGPNDDFFNAGMNSLHVLNLSAVIRRGLSEDKPQSDQSDITPKLIYAHPSLNLLSTVILQSFNVKLQNGHAGTDSHERVFQGLVDKYTTPAIISPSHASETTHKGLTVLLTGSTGSLGSYIMDLLLADSRVSKVYSLNRGLDSEARQSRSNITKGLSTNFDKATFLAANLANQFLGLKENVYQEMLRSVDQIIHNQWQVDFNLSLPSFEPQIAGVRNLCEFAASTSSHAPLVFTSSVATVYNWPSTNTSNTLVPESSHANDLSLCTPGYGSSKLAAHKILEYAAQQWDVNIAILRVGQIAGPVTDGERGMWSKQEWLPSVLASSKHLGMLPDDVSGIIDWVPVDHCARVVLELAEHTLHAVNPDAEGKGGHVAYYHVVNPHDATWPDLLPVVQEYSANQLRVVSLAEWVQALEQSTTGDSGADDKNPAVKLLGWLADLVRRRASGRDNVKLDTKETSKWSERMRELEPVNRQWMDLWLRQWRF</sequence>
<reference evidence="6 7" key="1">
    <citation type="journal article" date="2020" name="Genomics">
        <title>Complete, high-quality genomes from long-read metagenomic sequencing of two wolf lichen thalli reveals enigmatic genome architecture.</title>
        <authorList>
            <person name="McKenzie S.K."/>
            <person name="Walston R.F."/>
            <person name="Allen J.L."/>
        </authorList>
    </citation>
    <scope>NUCLEOTIDE SEQUENCE [LARGE SCALE GENOMIC DNA]</scope>
    <source>
        <strain evidence="6">WasteWater2</strain>
    </source>
</reference>
<evidence type="ECO:0000259" key="4">
    <source>
        <dbReference type="Pfam" id="PF00550"/>
    </source>
</evidence>
<accession>A0A8H6G5F0</accession>
<dbReference type="GeneID" id="59283169"/>
<dbReference type="PANTHER" id="PTHR43439:SF2">
    <property type="entry name" value="ENZYME, PUTATIVE (JCVI)-RELATED"/>
    <property type="match status" value="1"/>
</dbReference>
<dbReference type="SUPFAM" id="SSF51735">
    <property type="entry name" value="NAD(P)-binding Rossmann-fold domains"/>
    <property type="match status" value="1"/>
</dbReference>
<dbReference type="AlphaFoldDB" id="A0A8H6G5F0"/>
<evidence type="ECO:0000259" key="3">
    <source>
        <dbReference type="Pfam" id="PF00501"/>
    </source>
</evidence>
<protein>
    <submittedName>
        <fullName evidence="6">Uncharacterized protein</fullName>
    </submittedName>
</protein>
<dbReference type="EMBL" id="JACCJC010000003">
    <property type="protein sequence ID" value="KAF6240822.1"/>
    <property type="molecule type" value="Genomic_DNA"/>
</dbReference>
<dbReference type="Gene3D" id="3.40.50.720">
    <property type="entry name" value="NAD(P)-binding Rossmann-like Domain"/>
    <property type="match status" value="1"/>
</dbReference>
<dbReference type="Pfam" id="PF00501">
    <property type="entry name" value="AMP-binding"/>
    <property type="match status" value="1"/>
</dbReference>
<evidence type="ECO:0000259" key="5">
    <source>
        <dbReference type="Pfam" id="PF07993"/>
    </source>
</evidence>
<dbReference type="Pfam" id="PF07993">
    <property type="entry name" value="NAD_binding_4"/>
    <property type="match status" value="1"/>
</dbReference>
<dbReference type="InterPro" id="IPR036736">
    <property type="entry name" value="ACP-like_sf"/>
</dbReference>
<feature type="domain" description="Thioester reductase (TE)" evidence="5">
    <location>
        <begin position="680"/>
        <end position="919"/>
    </location>
</feature>
<evidence type="ECO:0000313" key="6">
    <source>
        <dbReference type="EMBL" id="KAF6240822.1"/>
    </source>
</evidence>
<dbReference type="InterPro" id="IPR042099">
    <property type="entry name" value="ANL_N_sf"/>
</dbReference>
<keyword evidence="2" id="KW-0597">Phosphoprotein</keyword>